<sequence length="85" mass="9486">MGEDSGDGRFSSSSCSGSGNRTKPATHKNGHGTAHSGDTRRRLQQLSSDERRRRRCFTTMWGDSNYKQHCNSGDEIKAVAVLWRN</sequence>
<evidence type="ECO:0000313" key="2">
    <source>
        <dbReference type="Proteomes" id="UP001234297"/>
    </source>
</evidence>
<protein>
    <submittedName>
        <fullName evidence="1">Uncharacterized protein</fullName>
    </submittedName>
</protein>
<reference evidence="1 2" key="1">
    <citation type="journal article" date="2022" name="Hortic Res">
        <title>A haplotype resolved chromosomal level avocado genome allows analysis of novel avocado genes.</title>
        <authorList>
            <person name="Nath O."/>
            <person name="Fletcher S.J."/>
            <person name="Hayward A."/>
            <person name="Shaw L.M."/>
            <person name="Masouleh A.K."/>
            <person name="Furtado A."/>
            <person name="Henry R.J."/>
            <person name="Mitter N."/>
        </authorList>
    </citation>
    <scope>NUCLEOTIDE SEQUENCE [LARGE SCALE GENOMIC DNA]</scope>
    <source>
        <strain evidence="2">cv. Hass</strain>
    </source>
</reference>
<gene>
    <name evidence="1" type="ORF">MRB53_032943</name>
</gene>
<dbReference type="Proteomes" id="UP001234297">
    <property type="component" value="Chromosome 11"/>
</dbReference>
<comment type="caution">
    <text evidence="1">The sequence shown here is derived from an EMBL/GenBank/DDBJ whole genome shotgun (WGS) entry which is preliminary data.</text>
</comment>
<proteinExistence type="predicted"/>
<dbReference type="EMBL" id="CM056819">
    <property type="protein sequence ID" value="KAJ8624413.1"/>
    <property type="molecule type" value="Genomic_DNA"/>
</dbReference>
<name>A0ACC2KTV7_PERAE</name>
<keyword evidence="2" id="KW-1185">Reference proteome</keyword>
<evidence type="ECO:0000313" key="1">
    <source>
        <dbReference type="EMBL" id="KAJ8624413.1"/>
    </source>
</evidence>
<organism evidence="1 2">
    <name type="scientific">Persea americana</name>
    <name type="common">Avocado</name>
    <dbReference type="NCBI Taxonomy" id="3435"/>
    <lineage>
        <taxon>Eukaryota</taxon>
        <taxon>Viridiplantae</taxon>
        <taxon>Streptophyta</taxon>
        <taxon>Embryophyta</taxon>
        <taxon>Tracheophyta</taxon>
        <taxon>Spermatophyta</taxon>
        <taxon>Magnoliopsida</taxon>
        <taxon>Magnoliidae</taxon>
        <taxon>Laurales</taxon>
        <taxon>Lauraceae</taxon>
        <taxon>Persea</taxon>
    </lineage>
</organism>
<accession>A0ACC2KTV7</accession>